<comment type="caution">
    <text evidence="3">The sequence shown here is derived from an EMBL/GenBank/DDBJ whole genome shotgun (WGS) entry which is preliminary data.</text>
</comment>
<proteinExistence type="predicted"/>
<accession>K0RY47</accession>
<gene>
    <name evidence="3" type="ORF">THAOC_26743</name>
</gene>
<feature type="transmembrane region" description="Helical" evidence="2">
    <location>
        <begin position="166"/>
        <end position="187"/>
    </location>
</feature>
<dbReference type="EMBL" id="AGNL01037105">
    <property type="protein sequence ID" value="EJK53751.1"/>
    <property type="molecule type" value="Genomic_DNA"/>
</dbReference>
<dbReference type="Gene3D" id="3.30.160.60">
    <property type="entry name" value="Classic Zinc Finger"/>
    <property type="match status" value="1"/>
</dbReference>
<protein>
    <submittedName>
        <fullName evidence="3">Uncharacterized protein</fullName>
    </submittedName>
</protein>
<evidence type="ECO:0000313" key="4">
    <source>
        <dbReference type="Proteomes" id="UP000266841"/>
    </source>
</evidence>
<keyword evidence="2" id="KW-1133">Transmembrane helix</keyword>
<organism evidence="3 4">
    <name type="scientific">Thalassiosira oceanica</name>
    <name type="common">Marine diatom</name>
    <dbReference type="NCBI Taxonomy" id="159749"/>
    <lineage>
        <taxon>Eukaryota</taxon>
        <taxon>Sar</taxon>
        <taxon>Stramenopiles</taxon>
        <taxon>Ochrophyta</taxon>
        <taxon>Bacillariophyta</taxon>
        <taxon>Coscinodiscophyceae</taxon>
        <taxon>Thalassiosirophycidae</taxon>
        <taxon>Thalassiosirales</taxon>
        <taxon>Thalassiosiraceae</taxon>
        <taxon>Thalassiosira</taxon>
    </lineage>
</organism>
<dbReference type="AlphaFoldDB" id="K0RY47"/>
<name>K0RY47_THAOC</name>
<sequence>MVHIEVLGGEEQGLNANDGNMANANHIYVHHIDEEAPQEQAAPVPVQQQMAQIPMPMPMPMFPGYPGYNMYGYPGGGGGVIILNQEKEKEEKPFECPHCPKPLSEAEKALRDLRQQIKDEKAEKAKAAKEREKMMQQQAEEQKKRQAAAEAEYLASLPSKFAHSSIASVVLFILAFVFGTVAVTQTYDAFESTSEGRYTDLEGLLEDPIYITNRTYALAAGLVAVRGNVRLRHDHNSPRVRPGEYNIPRDGVGGAHNEHTDVDDDVRILGNGQAKLSTVISLCSTNTELLGVPLLLIE</sequence>
<evidence type="ECO:0000313" key="3">
    <source>
        <dbReference type="EMBL" id="EJK53751.1"/>
    </source>
</evidence>
<keyword evidence="4" id="KW-1185">Reference proteome</keyword>
<keyword evidence="2" id="KW-0812">Transmembrane</keyword>
<keyword evidence="2" id="KW-0472">Membrane</keyword>
<dbReference type="Proteomes" id="UP000266841">
    <property type="component" value="Unassembled WGS sequence"/>
</dbReference>
<evidence type="ECO:0000256" key="2">
    <source>
        <dbReference type="SAM" id="Phobius"/>
    </source>
</evidence>
<feature type="region of interest" description="Disordered" evidence="1">
    <location>
        <begin position="120"/>
        <end position="143"/>
    </location>
</feature>
<evidence type="ECO:0000256" key="1">
    <source>
        <dbReference type="SAM" id="MobiDB-lite"/>
    </source>
</evidence>
<reference evidence="3 4" key="1">
    <citation type="journal article" date="2012" name="Genome Biol.">
        <title>Genome and low-iron response of an oceanic diatom adapted to chronic iron limitation.</title>
        <authorList>
            <person name="Lommer M."/>
            <person name="Specht M."/>
            <person name="Roy A.S."/>
            <person name="Kraemer L."/>
            <person name="Andreson R."/>
            <person name="Gutowska M.A."/>
            <person name="Wolf J."/>
            <person name="Bergner S.V."/>
            <person name="Schilhabel M.B."/>
            <person name="Klostermeier U.C."/>
            <person name="Beiko R.G."/>
            <person name="Rosenstiel P."/>
            <person name="Hippler M."/>
            <person name="Laroche J."/>
        </authorList>
    </citation>
    <scope>NUCLEOTIDE SEQUENCE [LARGE SCALE GENOMIC DNA]</scope>
    <source>
        <strain evidence="3 4">CCMP1005</strain>
    </source>
</reference>